<keyword evidence="5 9" id="KW-0229">DNA integration</keyword>
<feature type="active site" evidence="9">
    <location>
        <position position="251"/>
    </location>
</feature>
<evidence type="ECO:0000313" key="13">
    <source>
        <dbReference type="Proteomes" id="UP001374803"/>
    </source>
</evidence>
<keyword evidence="3 9" id="KW-0132">Cell division</keyword>
<evidence type="ECO:0000313" key="12">
    <source>
        <dbReference type="EMBL" id="WXB09116.1"/>
    </source>
</evidence>
<evidence type="ECO:0000256" key="4">
    <source>
        <dbReference type="ARBA" id="ARBA00022829"/>
    </source>
</evidence>
<dbReference type="PROSITE" id="PS51900">
    <property type="entry name" value="CB"/>
    <property type="match status" value="1"/>
</dbReference>
<keyword evidence="8 9" id="KW-0131">Cell cycle</keyword>
<keyword evidence="4 9" id="KW-0159">Chromosome partition</keyword>
<evidence type="ECO:0000256" key="1">
    <source>
        <dbReference type="ARBA" id="ARBA00004496"/>
    </source>
</evidence>
<dbReference type="Proteomes" id="UP001374803">
    <property type="component" value="Chromosome"/>
</dbReference>
<dbReference type="HAMAP" id="MF_01808">
    <property type="entry name" value="Recomb_XerC_XerD"/>
    <property type="match status" value="1"/>
</dbReference>
<evidence type="ECO:0000256" key="3">
    <source>
        <dbReference type="ARBA" id="ARBA00022618"/>
    </source>
</evidence>
<evidence type="ECO:0000259" key="10">
    <source>
        <dbReference type="PROSITE" id="PS51898"/>
    </source>
</evidence>
<comment type="subunit">
    <text evidence="9">Forms a cyclic heterotetrameric complex composed of two molecules of XerC and two molecules of XerD.</text>
</comment>
<evidence type="ECO:0000256" key="9">
    <source>
        <dbReference type="HAMAP-Rule" id="MF_01808"/>
    </source>
</evidence>
<feature type="active site" evidence="9">
    <location>
        <position position="174"/>
    </location>
</feature>
<evidence type="ECO:0000256" key="6">
    <source>
        <dbReference type="ARBA" id="ARBA00023125"/>
    </source>
</evidence>
<organism evidence="12 13">
    <name type="scientific">Pendulispora rubella</name>
    <dbReference type="NCBI Taxonomy" id="2741070"/>
    <lineage>
        <taxon>Bacteria</taxon>
        <taxon>Pseudomonadati</taxon>
        <taxon>Myxococcota</taxon>
        <taxon>Myxococcia</taxon>
        <taxon>Myxococcales</taxon>
        <taxon>Sorangiineae</taxon>
        <taxon>Pendulisporaceae</taxon>
        <taxon>Pendulispora</taxon>
    </lineage>
</organism>
<dbReference type="SUPFAM" id="SSF56349">
    <property type="entry name" value="DNA breaking-rejoining enzymes"/>
    <property type="match status" value="1"/>
</dbReference>
<comment type="function">
    <text evidence="9">Site-specific tyrosine recombinase, which acts by catalyzing the cutting and rejoining of the recombining DNA molecules. The XerC-XerD complex is essential to convert dimers of the bacterial chromosome into monomers to permit their segregation at cell division. It also contributes to the segregational stability of plasmids.</text>
</comment>
<feature type="active site" evidence="9">
    <location>
        <position position="248"/>
    </location>
</feature>
<name>A0ABZ2LIX9_9BACT</name>
<reference evidence="12" key="1">
    <citation type="submission" date="2021-12" db="EMBL/GenBank/DDBJ databases">
        <title>Discovery of the Pendulisporaceae a myxobacterial family with distinct sporulation behavior and unique specialized metabolism.</title>
        <authorList>
            <person name="Garcia R."/>
            <person name="Popoff A."/>
            <person name="Bader C.D."/>
            <person name="Loehr J."/>
            <person name="Walesch S."/>
            <person name="Walt C."/>
            <person name="Boldt J."/>
            <person name="Bunk B."/>
            <person name="Haeckl F.J.F.P.J."/>
            <person name="Gunesch A.P."/>
            <person name="Birkelbach J."/>
            <person name="Nuebel U."/>
            <person name="Pietschmann T."/>
            <person name="Bach T."/>
            <person name="Mueller R."/>
        </authorList>
    </citation>
    <scope>NUCLEOTIDE SEQUENCE</scope>
    <source>
        <strain evidence="12">MSr11367</strain>
    </source>
</reference>
<evidence type="ECO:0000256" key="7">
    <source>
        <dbReference type="ARBA" id="ARBA00023172"/>
    </source>
</evidence>
<dbReference type="InterPro" id="IPR011010">
    <property type="entry name" value="DNA_brk_join_enz"/>
</dbReference>
<keyword evidence="13" id="KW-1185">Reference proteome</keyword>
<keyword evidence="6 9" id="KW-0238">DNA-binding</keyword>
<feature type="active site" evidence="9">
    <location>
        <position position="150"/>
    </location>
</feature>
<dbReference type="InterPro" id="IPR002104">
    <property type="entry name" value="Integrase_catalytic"/>
</dbReference>
<dbReference type="Gene3D" id="1.10.443.10">
    <property type="entry name" value="Intergrase catalytic core"/>
    <property type="match status" value="1"/>
</dbReference>
<dbReference type="InterPro" id="IPR050090">
    <property type="entry name" value="Tyrosine_recombinase_XerCD"/>
</dbReference>
<dbReference type="InterPro" id="IPR010998">
    <property type="entry name" value="Integrase_recombinase_N"/>
</dbReference>
<dbReference type="PANTHER" id="PTHR30349:SF41">
    <property type="entry name" value="INTEGRASE_RECOMBINASE PROTEIN MJ0367-RELATED"/>
    <property type="match status" value="1"/>
</dbReference>
<protein>
    <recommendedName>
        <fullName evidence="9">Tyrosine recombinase XerC</fullName>
    </recommendedName>
</protein>
<keyword evidence="7 9" id="KW-0233">DNA recombination</keyword>
<keyword evidence="2 9" id="KW-0963">Cytoplasm</keyword>
<proteinExistence type="inferred from homology"/>
<dbReference type="EMBL" id="CP089983">
    <property type="protein sequence ID" value="WXB09116.1"/>
    <property type="molecule type" value="Genomic_DNA"/>
</dbReference>
<dbReference type="InterPro" id="IPR013762">
    <property type="entry name" value="Integrase-like_cat_sf"/>
</dbReference>
<dbReference type="CDD" id="cd00798">
    <property type="entry name" value="INT_XerDC_C"/>
    <property type="match status" value="1"/>
</dbReference>
<dbReference type="Gene3D" id="1.10.150.130">
    <property type="match status" value="1"/>
</dbReference>
<dbReference type="PANTHER" id="PTHR30349">
    <property type="entry name" value="PHAGE INTEGRASE-RELATED"/>
    <property type="match status" value="1"/>
</dbReference>
<dbReference type="InterPro" id="IPR044068">
    <property type="entry name" value="CB"/>
</dbReference>
<evidence type="ECO:0000256" key="5">
    <source>
        <dbReference type="ARBA" id="ARBA00022908"/>
    </source>
</evidence>
<feature type="active site" evidence="9">
    <location>
        <position position="274"/>
    </location>
</feature>
<evidence type="ECO:0000259" key="11">
    <source>
        <dbReference type="PROSITE" id="PS51900"/>
    </source>
</evidence>
<feature type="domain" description="Tyr recombinase" evidence="10">
    <location>
        <begin position="110"/>
        <end position="296"/>
    </location>
</feature>
<accession>A0ABZ2LIX9</accession>
<comment type="similarity">
    <text evidence="9">Belongs to the 'phage' integrase family. XerC subfamily.</text>
</comment>
<evidence type="ECO:0000256" key="8">
    <source>
        <dbReference type="ARBA" id="ARBA00023306"/>
    </source>
</evidence>
<dbReference type="InterPro" id="IPR023009">
    <property type="entry name" value="Tyrosine_recombinase_XerC/XerD"/>
</dbReference>
<feature type="domain" description="Core-binding (CB)" evidence="11">
    <location>
        <begin position="1"/>
        <end position="89"/>
    </location>
</feature>
<dbReference type="InterPro" id="IPR004107">
    <property type="entry name" value="Integrase_SAM-like_N"/>
</dbReference>
<dbReference type="Pfam" id="PF00589">
    <property type="entry name" value="Phage_integrase"/>
    <property type="match status" value="1"/>
</dbReference>
<dbReference type="RefSeq" id="WP_394838788.1">
    <property type="nucleotide sequence ID" value="NZ_CP089929.1"/>
</dbReference>
<gene>
    <name evidence="9" type="primary">xerC</name>
    <name evidence="12" type="ORF">LVJ94_18010</name>
</gene>
<dbReference type="Pfam" id="PF02899">
    <property type="entry name" value="Phage_int_SAM_1"/>
    <property type="match status" value="1"/>
</dbReference>
<comment type="subcellular location">
    <subcellularLocation>
        <location evidence="1 9">Cytoplasm</location>
    </subcellularLocation>
</comment>
<sequence>MEIDDALDGFIAHLRDERRASPHTVAAYRRDLSTLVTFFRERHGEKKSNIEEVDVYLLRGWLGQLARTVTPNSMSRKLAALRTWMRWMRRRGILEKSPADELASPKVRKPLPTFVSVDAAKQVVEAPDTSDAVGKRDTALLELLYGSGLRVSEASGLTLDQLDLPGATARVLGKGSKERYVPLGRKCVEALAAYLAVRGDLRHRRTQHIDPHAVFVSTRGAKLGVRAIERAVSKYGALGAGRADLFPHALRHTCATHLLEGGADLRAIQEILGHSSLSTTQRYTHVSMDHLMKVYDAAHPLARARKALRGSHETD</sequence>
<dbReference type="PROSITE" id="PS51898">
    <property type="entry name" value="TYR_RECOMBINASE"/>
    <property type="match status" value="1"/>
</dbReference>
<evidence type="ECO:0000256" key="2">
    <source>
        <dbReference type="ARBA" id="ARBA00022490"/>
    </source>
</evidence>
<feature type="active site" description="O-(3'-phospho-DNA)-tyrosine intermediate" evidence="9">
    <location>
        <position position="283"/>
    </location>
</feature>